<evidence type="ECO:0000256" key="1">
    <source>
        <dbReference type="SAM" id="SignalP"/>
    </source>
</evidence>
<dbReference type="AlphaFoldDB" id="A0A5C3QHA0"/>
<dbReference type="Proteomes" id="UP000305067">
    <property type="component" value="Unassembled WGS sequence"/>
</dbReference>
<feature type="signal peptide" evidence="1">
    <location>
        <begin position="1"/>
        <end position="19"/>
    </location>
</feature>
<dbReference type="EMBL" id="ML178833">
    <property type="protein sequence ID" value="TFK99548.1"/>
    <property type="molecule type" value="Genomic_DNA"/>
</dbReference>
<evidence type="ECO:0000313" key="2">
    <source>
        <dbReference type="EMBL" id="TFK99548.1"/>
    </source>
</evidence>
<feature type="chain" id="PRO_5022725964" evidence="1">
    <location>
        <begin position="20"/>
        <end position="145"/>
    </location>
</feature>
<keyword evidence="3" id="KW-1185">Reference proteome</keyword>
<proteinExistence type="predicted"/>
<reference evidence="2 3" key="1">
    <citation type="journal article" date="2019" name="Nat. Ecol. Evol.">
        <title>Megaphylogeny resolves global patterns of mushroom evolution.</title>
        <authorList>
            <person name="Varga T."/>
            <person name="Krizsan K."/>
            <person name="Foldi C."/>
            <person name="Dima B."/>
            <person name="Sanchez-Garcia M."/>
            <person name="Sanchez-Ramirez S."/>
            <person name="Szollosi G.J."/>
            <person name="Szarkandi J.G."/>
            <person name="Papp V."/>
            <person name="Albert L."/>
            <person name="Andreopoulos W."/>
            <person name="Angelini C."/>
            <person name="Antonin V."/>
            <person name="Barry K.W."/>
            <person name="Bougher N.L."/>
            <person name="Buchanan P."/>
            <person name="Buyck B."/>
            <person name="Bense V."/>
            <person name="Catcheside P."/>
            <person name="Chovatia M."/>
            <person name="Cooper J."/>
            <person name="Damon W."/>
            <person name="Desjardin D."/>
            <person name="Finy P."/>
            <person name="Geml J."/>
            <person name="Haridas S."/>
            <person name="Hughes K."/>
            <person name="Justo A."/>
            <person name="Karasinski D."/>
            <person name="Kautmanova I."/>
            <person name="Kiss B."/>
            <person name="Kocsube S."/>
            <person name="Kotiranta H."/>
            <person name="LaButti K.M."/>
            <person name="Lechner B.E."/>
            <person name="Liimatainen K."/>
            <person name="Lipzen A."/>
            <person name="Lukacs Z."/>
            <person name="Mihaltcheva S."/>
            <person name="Morgado L.N."/>
            <person name="Niskanen T."/>
            <person name="Noordeloos M.E."/>
            <person name="Ohm R.A."/>
            <person name="Ortiz-Santana B."/>
            <person name="Ovrebo C."/>
            <person name="Racz N."/>
            <person name="Riley R."/>
            <person name="Savchenko A."/>
            <person name="Shiryaev A."/>
            <person name="Soop K."/>
            <person name="Spirin V."/>
            <person name="Szebenyi C."/>
            <person name="Tomsovsky M."/>
            <person name="Tulloss R.E."/>
            <person name="Uehling J."/>
            <person name="Grigoriev I.V."/>
            <person name="Vagvolgyi C."/>
            <person name="Papp T."/>
            <person name="Martin F.M."/>
            <person name="Miettinen O."/>
            <person name="Hibbett D.S."/>
            <person name="Nagy L.G."/>
        </authorList>
    </citation>
    <scope>NUCLEOTIDE SEQUENCE [LARGE SCALE GENOMIC DNA]</scope>
    <source>
        <strain evidence="2 3">CBS 309.79</strain>
    </source>
</reference>
<evidence type="ECO:0000313" key="3">
    <source>
        <dbReference type="Proteomes" id="UP000305067"/>
    </source>
</evidence>
<accession>A0A5C3QHA0</accession>
<protein>
    <submittedName>
        <fullName evidence="2">Uncharacterized protein</fullName>
    </submittedName>
</protein>
<gene>
    <name evidence="2" type="ORF">BDV98DRAFT_584186</name>
</gene>
<name>A0A5C3QHA0_9AGAR</name>
<organism evidence="2 3">
    <name type="scientific">Pterulicium gracile</name>
    <dbReference type="NCBI Taxonomy" id="1884261"/>
    <lineage>
        <taxon>Eukaryota</taxon>
        <taxon>Fungi</taxon>
        <taxon>Dikarya</taxon>
        <taxon>Basidiomycota</taxon>
        <taxon>Agaricomycotina</taxon>
        <taxon>Agaricomycetes</taxon>
        <taxon>Agaricomycetidae</taxon>
        <taxon>Agaricales</taxon>
        <taxon>Pleurotineae</taxon>
        <taxon>Pterulaceae</taxon>
        <taxon>Pterulicium</taxon>
    </lineage>
</organism>
<keyword evidence="1" id="KW-0732">Signal</keyword>
<sequence>MHFFHIFTTLAVIATSVSAATTTHPSVAAVIANASPEDAATIVASPDIIDAIVAAPFGSAPLGSPERETAVKKFQDNLEEAHQSKVPNALADPDPCRFSGTPCSIYLHDCCLGYCWEAVATPGRGSQTQKAQTALRAHAQIHPPD</sequence>